<keyword evidence="2" id="KW-0378">Hydrolase</keyword>
<feature type="domain" description="Peptidase U32 collagenase" evidence="1">
    <location>
        <begin position="369"/>
        <end position="484"/>
    </location>
</feature>
<dbReference type="Proteomes" id="UP000254777">
    <property type="component" value="Unassembled WGS sequence"/>
</dbReference>
<reference evidence="2 3" key="1">
    <citation type="submission" date="2018-06" db="EMBL/GenBank/DDBJ databases">
        <authorList>
            <consortium name="Pathogen Informatics"/>
            <person name="Doyle S."/>
        </authorList>
    </citation>
    <scope>NUCLEOTIDE SEQUENCE [LARGE SCALE GENOMIC DNA]</scope>
    <source>
        <strain evidence="2 3">NCTC11088</strain>
    </source>
</reference>
<dbReference type="AlphaFoldDB" id="A0A379D9B7"/>
<dbReference type="GO" id="GO:0008233">
    <property type="term" value="F:peptidase activity"/>
    <property type="evidence" value="ECO:0007669"/>
    <property type="project" value="UniProtKB-KW"/>
</dbReference>
<dbReference type="Pfam" id="PF12392">
    <property type="entry name" value="DUF3656"/>
    <property type="match status" value="1"/>
</dbReference>
<keyword evidence="2" id="KW-0645">Protease</keyword>
<dbReference type="InterPro" id="IPR020988">
    <property type="entry name" value="Pept_U32_collagenase"/>
</dbReference>
<evidence type="ECO:0000259" key="1">
    <source>
        <dbReference type="Pfam" id="PF12392"/>
    </source>
</evidence>
<organism evidence="2 3">
    <name type="scientific">Peptoniphilus indolicus</name>
    <dbReference type="NCBI Taxonomy" id="33030"/>
    <lineage>
        <taxon>Bacteria</taxon>
        <taxon>Bacillati</taxon>
        <taxon>Bacillota</taxon>
        <taxon>Tissierellia</taxon>
        <taxon>Tissierellales</taxon>
        <taxon>Peptoniphilaceae</taxon>
        <taxon>Peptoniphilus</taxon>
    </lineage>
</organism>
<dbReference type="EC" id="3.4.-.-" evidence="2"/>
<dbReference type="InterPro" id="IPR051454">
    <property type="entry name" value="RNA/ubiquinone_mod_enzymes"/>
</dbReference>
<proteinExistence type="predicted"/>
<dbReference type="InterPro" id="IPR001539">
    <property type="entry name" value="Peptidase_U32"/>
</dbReference>
<protein>
    <submittedName>
        <fullName evidence="2">Uncharacterized protease yhbU</fullName>
        <ecNumber evidence="2">3.4.-.-</ecNumber>
    </submittedName>
</protein>
<dbReference type="PANTHER" id="PTHR30217">
    <property type="entry name" value="PEPTIDASE U32 FAMILY"/>
    <property type="match status" value="1"/>
</dbReference>
<gene>
    <name evidence="2" type="primary">yhbU_1</name>
    <name evidence="2" type="ORF">NCTC11088_00213</name>
</gene>
<sequence>MIDRVELLAPAGGMESLISAVKAGADAIYLGTDKFSARAKAFNFNRVEIKAAVEYAHLRGVKIYVTANILLLDSEIDEAFKLVEYLNEIGVDGIIVQDMGFGITVAKSNLPIEVHASTQMAINNLYGAKTIENFGFERVVLARETCLEDMSLVSKNTNLDVEGFVHGALCVSFSGECLMSSMIGGRSGNRGDCAQACRKSYKIIGLDGREFESKYYISPKDLNSLNTLDTLVENGIFSLKIEGRMKNPEYVYQVVSSYRKAIDNTLTKIDKDNVEQIFSRGFTSGLAFGEFGKDFITIEKPSNRGREIGKVLNVGRDFAEIELFDSISCGDGIEIFDKNKSFGFRAEKDYPKGVNRWSLLKNLNATAKIYRNYSEDLDRAIKENLNRDIKYRDISIEVKFKIGQKPNIKLRTDDFTVEYESEYIVEQAQKKGVSRDKIAENISKLGGTVYNLIDLNLEMDENIFIPISEINNLRRAALEILDEKYLHDRNVEKISYSLYKPKKKFEKNLSVEIYSVEDLKKIKDFDGLKVCIPIDRFNREIEEVAIKENVKLSGVFQKFQSTRELEESLKILKSTEVFGEVYLNNLSQISLLKDLSIDKVADIGLNVFNKVTISNLLEMGFTRICLSPELNKEQIRGIAKDYGEYTEVVSHGLLPVMTMVHCPMSVNLGCSIDSNCKACKYSKGFYLEDARGEKFLVERNSNISEIFNSHPIMLSDKIKTYMDYGIRSFKLNLREDIYKTIELYKNILNRKDFEDKRVKNNLINKYGNITYGHYNRGVLNG</sequence>
<evidence type="ECO:0000313" key="2">
    <source>
        <dbReference type="EMBL" id="SUB74469.1"/>
    </source>
</evidence>
<accession>A0A379D9B7</accession>
<name>A0A379D9B7_9FIRM</name>
<evidence type="ECO:0000313" key="3">
    <source>
        <dbReference type="Proteomes" id="UP000254777"/>
    </source>
</evidence>
<dbReference type="PROSITE" id="PS01276">
    <property type="entry name" value="PEPTIDASE_U32"/>
    <property type="match status" value="1"/>
</dbReference>
<dbReference type="PANTHER" id="PTHR30217:SF10">
    <property type="entry name" value="23S RRNA 5-HYDROXYCYTIDINE C2501 SYNTHASE"/>
    <property type="match status" value="1"/>
</dbReference>
<dbReference type="EMBL" id="UGTH01000001">
    <property type="protein sequence ID" value="SUB74469.1"/>
    <property type="molecule type" value="Genomic_DNA"/>
</dbReference>
<dbReference type="GO" id="GO:0006508">
    <property type="term" value="P:proteolysis"/>
    <property type="evidence" value="ECO:0007669"/>
    <property type="project" value="UniProtKB-KW"/>
</dbReference>
<dbReference type="RefSeq" id="WP_115311927.1">
    <property type="nucleotide sequence ID" value="NZ_UGTH01000001.1"/>
</dbReference>
<dbReference type="Pfam" id="PF01136">
    <property type="entry name" value="Peptidase_U32"/>
    <property type="match status" value="2"/>
</dbReference>